<dbReference type="Gene3D" id="3.30.1330.80">
    <property type="entry name" value="Hypothetical protein, similar to alpha- acetolactate decarboxylase, domain 2"/>
    <property type="match status" value="1"/>
</dbReference>
<dbReference type="EMBL" id="UINC01009439">
    <property type="protein sequence ID" value="SVA42339.1"/>
    <property type="molecule type" value="Genomic_DNA"/>
</dbReference>
<evidence type="ECO:0000313" key="1">
    <source>
        <dbReference type="EMBL" id="SVA42339.1"/>
    </source>
</evidence>
<reference evidence="1" key="1">
    <citation type="submission" date="2018-05" db="EMBL/GenBank/DDBJ databases">
        <authorList>
            <person name="Lanie J.A."/>
            <person name="Ng W.-L."/>
            <person name="Kazmierczak K.M."/>
            <person name="Andrzejewski T.M."/>
            <person name="Davidsen T.M."/>
            <person name="Wayne K.J."/>
            <person name="Tettelin H."/>
            <person name="Glass J.I."/>
            <person name="Rusch D."/>
            <person name="Podicherti R."/>
            <person name="Tsui H.-C.T."/>
            <person name="Winkler M.E."/>
        </authorList>
    </citation>
    <scope>NUCLEOTIDE SEQUENCE</scope>
</reference>
<protein>
    <submittedName>
        <fullName evidence="1">Uncharacterized protein</fullName>
    </submittedName>
</protein>
<gene>
    <name evidence="1" type="ORF">METZ01_LOCUS95193</name>
</gene>
<organism evidence="1">
    <name type="scientific">marine metagenome</name>
    <dbReference type="NCBI Taxonomy" id="408172"/>
    <lineage>
        <taxon>unclassified sequences</taxon>
        <taxon>metagenomes</taxon>
        <taxon>ecological metagenomes</taxon>
    </lineage>
</organism>
<sequence length="47" mass="5188">MKSKLIERRVVVSLERGDRVVASLKKVNHNHELTTASISSIGGINDE</sequence>
<dbReference type="AlphaFoldDB" id="A0A381VPV8"/>
<proteinExistence type="predicted"/>
<name>A0A381VPV8_9ZZZZ</name>
<accession>A0A381VPV8</accession>